<sequence length="1878" mass="209337">MHSNTDWPKNPLRSEISGRNPHRHRSRDGSRRRHLAAVALALLLMSMTSDSRAWTQDVVAAPVETAEVGAETSSEMAQRILAPLHGDEDDLDAALAALAETVDAAADGPGTFHPGMAAASGALYRSLAQRSTDEQYDLLYEWTMPKGDRQRVRLFASAVPRTVPPRAFAREIGERPRDTTFPVAEINGVRGLFSTGWVLVTAADDVGRLRRLTSELESLAGEETPGAETLLLLARLAERRGDTEEITTELNLRLESLQITPPQPYEMPPQPAMEDVVIAAAALRHDALRPLSEEMFNRLVDRAALAQETPLLPFLRVAQATAIQLNRGESGPDVLYRNRLTHWVPASAPTDREEQRGDVNGMWLVHEEHVLHLAGAGNDALLFRYPLTGTFDFVCETQEGGPMGTDGGLVYGGLNFEALGRVSELNIKDTTGRHLVKKPCPFVRHEPQATFNRVGIRFEEGQPTFLANLHPMFRDSEAALQSPWLGLRAYGMRRPVFRNLKLTGNPGIPREVMLTAGNELRGWETFFSDESLPPFAGAAVEEDFQPDWRLADGVLSADRRELEDGASRQSLLRYQRPLLDGETIRYEFYYEPDASGVHPAVGRMAFLIDTTGVRVHWITTGDLEWTGLAQDNTLLEPLNRRGPRQPPLKENDWNGVSVTRADGKVAISLNGELIYERPVDGADDSTFGLYRDPTREAAQVRNVVMTGDWPESVPEDLIETVPDDAAGPNPDRQARHAAVGETTVAANVPAVRRQAASLPADERYRFLTNWVFPVVEPTGIRLGGAFTQTDPSPVARRLDPVSHPTPYGGELVSPVFDLLAAARDLERLDQLVERVAAVGVGDDEYQQRAKTALQLMIRLEQQNSEAAAELAAELYNLVEKSSPQSTADMWPETLAVYHGIEMSDSPPEVGELLRFLFQQRDRRRPADEKPQWHLLITSLHGRMEARDSAGVQQEYPQSVVLQDWLPMQQVRAATRGVGFTPAWWGRTADGTIDHFSGHEEDWLIYRWPVRGNWSLETDIRSGAATQVLAAGHYFGPRWNRDKFEIGQFRQGGGVEQLADPLNKVDEWCRMRIDVENGSRTIHINGKRVWQDEVSVPYDPWIGVRSWRAAKAQVQAVQIAGAPELPKMVPLTWEKDLAGWMPYYEEDAGRNGAHWTFDPAAGEGGELRARHRLDLAGSHYECLLYHQRPLADGDRLEYEFYYVPGEYAVHPALDRLAFLLEESGVRLHWLTDGKYDTTPVVPDNARGVEESEATGPLPLKVDGWNHLAVSMRGDSVSLELNGVEILERELEPTNRRAFGLFHFGDRTGVRVRNIALTGDWPEDHGSGDEQELADPRLAALNARRDELTSVFTHDFVRAGLPEELFELQGENARNLIRWHFDGVRARISSTDEKWKSIQISPRFAIEGDFDLEATFDQLDVGDDGKKGVVAIQTMLEDAAQHEFRSMRGHDQSNRQFINGQVSLVYPDGHRRWFAHMTIEEATSGRLRLVRTGDRIFMLFAEGDSEVFRIVHEQQTPTDRVPPGKIGLLIGTNGGDQTSTVWKNMTLRAEKLKFLDSDASEPYRLLIMRADGTDLGTVMDPPGGFTHLGSPEFSADGKLIGLDVSRGSVSSSHVFVVKPDGTGMKDLGPGCMPSFSADGTQIVMTQSGAGIVLMDADGSNRRVIEEGGWGVQWSPDGKYLAWGQSGNIVLMDVESEERRELMTGENASRYSYTYWNLGWSHDSRSIAFKGRMRNGSGDEVAVVNIDGTPELEVLVREERYINADFSFSPDNRSVLFCMPDPKVGHQQLHLVSRDERSKPVPYKTQPQELRIVGGDWSHDGELITFPVILPPQLVDWPLPEDEMTALMEAAKPDVLPQPPQPSPASRPAENRSFLDRLFGR</sequence>
<dbReference type="PANTHER" id="PTHR36842:SF1">
    <property type="entry name" value="PROTEIN TOLB"/>
    <property type="match status" value="1"/>
</dbReference>
<dbReference type="KEGG" id="mri:Mal4_23990"/>
<dbReference type="InterPro" id="IPR011475">
    <property type="entry name" value="DUF1583"/>
</dbReference>
<keyword evidence="6" id="KW-1185">Reference proteome</keyword>
<proteinExistence type="predicted"/>
<dbReference type="Gene3D" id="2.120.10.30">
    <property type="entry name" value="TolB, C-terminal domain"/>
    <property type="match status" value="1"/>
</dbReference>
<dbReference type="Pfam" id="PF07619">
    <property type="entry name" value="DUF1581"/>
    <property type="match status" value="2"/>
</dbReference>
<feature type="region of interest" description="Disordered" evidence="1">
    <location>
        <begin position="1848"/>
        <end position="1878"/>
    </location>
</feature>
<feature type="domain" description="DUF1583" evidence="4">
    <location>
        <begin position="565"/>
        <end position="711"/>
    </location>
</feature>
<evidence type="ECO:0000259" key="3">
    <source>
        <dbReference type="Pfam" id="PF07622"/>
    </source>
</evidence>
<evidence type="ECO:0000313" key="6">
    <source>
        <dbReference type="Proteomes" id="UP000320496"/>
    </source>
</evidence>
<dbReference type="InterPro" id="IPR022660">
    <property type="entry name" value="DUF1581"/>
</dbReference>
<feature type="compositionally biased region" description="Pro residues" evidence="1">
    <location>
        <begin position="1853"/>
        <end position="1862"/>
    </location>
</feature>
<dbReference type="EMBL" id="CP036275">
    <property type="protein sequence ID" value="QDU38079.1"/>
    <property type="molecule type" value="Genomic_DNA"/>
</dbReference>
<feature type="domain" description="DUF1583" evidence="4">
    <location>
        <begin position="1175"/>
        <end position="1321"/>
    </location>
</feature>
<evidence type="ECO:0000259" key="2">
    <source>
        <dbReference type="Pfam" id="PF07619"/>
    </source>
</evidence>
<accession>A0A517Z6L9</accession>
<protein>
    <submittedName>
        <fullName evidence="5">Translocation protein TolB</fullName>
    </submittedName>
</protein>
<organism evidence="5 6">
    <name type="scientific">Maioricimonas rarisocia</name>
    <dbReference type="NCBI Taxonomy" id="2528026"/>
    <lineage>
        <taxon>Bacteria</taxon>
        <taxon>Pseudomonadati</taxon>
        <taxon>Planctomycetota</taxon>
        <taxon>Planctomycetia</taxon>
        <taxon>Planctomycetales</taxon>
        <taxon>Planctomycetaceae</taxon>
        <taxon>Maioricimonas</taxon>
    </lineage>
</organism>
<dbReference type="InterPro" id="IPR011042">
    <property type="entry name" value="6-blade_b-propeller_TolB-like"/>
</dbReference>
<name>A0A517Z6L9_9PLAN</name>
<feature type="domain" description="DUF1581" evidence="2">
    <location>
        <begin position="460"/>
        <end position="530"/>
    </location>
</feature>
<dbReference type="Pfam" id="PF20407">
    <property type="entry name" value="DUF1583_N"/>
    <property type="match status" value="2"/>
</dbReference>
<evidence type="ECO:0000256" key="1">
    <source>
        <dbReference type="SAM" id="MobiDB-lite"/>
    </source>
</evidence>
<dbReference type="Pfam" id="PF07622">
    <property type="entry name" value="DUF1583"/>
    <property type="match status" value="1"/>
</dbReference>
<feature type="compositionally biased region" description="Basic and acidic residues" evidence="1">
    <location>
        <begin position="1866"/>
        <end position="1878"/>
    </location>
</feature>
<feature type="domain" description="DUF1583" evidence="3">
    <location>
        <begin position="1328"/>
        <end position="1560"/>
    </location>
</feature>
<reference evidence="5 6" key="1">
    <citation type="submission" date="2019-02" db="EMBL/GenBank/DDBJ databases">
        <title>Deep-cultivation of Planctomycetes and their phenomic and genomic characterization uncovers novel biology.</title>
        <authorList>
            <person name="Wiegand S."/>
            <person name="Jogler M."/>
            <person name="Boedeker C."/>
            <person name="Pinto D."/>
            <person name="Vollmers J."/>
            <person name="Rivas-Marin E."/>
            <person name="Kohn T."/>
            <person name="Peeters S.H."/>
            <person name="Heuer A."/>
            <person name="Rast P."/>
            <person name="Oberbeckmann S."/>
            <person name="Bunk B."/>
            <person name="Jeske O."/>
            <person name="Meyerdierks A."/>
            <person name="Storesund J.E."/>
            <person name="Kallscheuer N."/>
            <person name="Luecker S."/>
            <person name="Lage O.M."/>
            <person name="Pohl T."/>
            <person name="Merkel B.J."/>
            <person name="Hornburger P."/>
            <person name="Mueller R.-W."/>
            <person name="Bruemmer F."/>
            <person name="Labrenz M."/>
            <person name="Spormann A.M."/>
            <person name="Op den Camp H."/>
            <person name="Overmann J."/>
            <person name="Amann R."/>
            <person name="Jetten M.S.M."/>
            <person name="Mascher T."/>
            <person name="Medema M.H."/>
            <person name="Devos D.P."/>
            <person name="Kaster A.-K."/>
            <person name="Ovreas L."/>
            <person name="Rohde M."/>
            <person name="Galperin M.Y."/>
            <person name="Jogler C."/>
        </authorList>
    </citation>
    <scope>NUCLEOTIDE SEQUENCE [LARGE SCALE GENOMIC DNA]</scope>
    <source>
        <strain evidence="5 6">Mal4</strain>
    </source>
</reference>
<dbReference type="SUPFAM" id="SSF82171">
    <property type="entry name" value="DPP6 N-terminal domain-like"/>
    <property type="match status" value="2"/>
</dbReference>
<gene>
    <name evidence="5" type="ORF">Mal4_23990</name>
</gene>
<dbReference type="Gene3D" id="2.60.120.560">
    <property type="entry name" value="Exo-inulinase, domain 1"/>
    <property type="match status" value="1"/>
</dbReference>
<dbReference type="Proteomes" id="UP000320496">
    <property type="component" value="Chromosome"/>
</dbReference>
<evidence type="ECO:0000259" key="4">
    <source>
        <dbReference type="Pfam" id="PF20407"/>
    </source>
</evidence>
<dbReference type="InterPro" id="IPR046518">
    <property type="entry name" value="DUF1583_N"/>
</dbReference>
<dbReference type="RefSeq" id="WP_197444334.1">
    <property type="nucleotide sequence ID" value="NZ_CP036275.1"/>
</dbReference>
<feature type="compositionally biased region" description="Basic residues" evidence="1">
    <location>
        <begin position="20"/>
        <end position="31"/>
    </location>
</feature>
<feature type="domain" description="DUF1581" evidence="2">
    <location>
        <begin position="1071"/>
        <end position="1148"/>
    </location>
</feature>
<feature type="region of interest" description="Disordered" evidence="1">
    <location>
        <begin position="1"/>
        <end position="31"/>
    </location>
</feature>
<dbReference type="PANTHER" id="PTHR36842">
    <property type="entry name" value="PROTEIN TOLB HOMOLOG"/>
    <property type="match status" value="1"/>
</dbReference>
<evidence type="ECO:0000313" key="5">
    <source>
        <dbReference type="EMBL" id="QDU38079.1"/>
    </source>
</evidence>